<proteinExistence type="inferred from homology"/>
<dbReference type="eggNOG" id="COG0285">
    <property type="taxonomic scope" value="Bacteria"/>
</dbReference>
<comment type="similarity">
    <text evidence="1 10">Belongs to the folylpolyglutamate synthase family.</text>
</comment>
<dbReference type="GO" id="GO:0005737">
    <property type="term" value="C:cytoplasm"/>
    <property type="evidence" value="ECO:0007669"/>
    <property type="project" value="TreeGrafter"/>
</dbReference>
<accession>A0A024QBW3</accession>
<evidence type="ECO:0000259" key="12">
    <source>
        <dbReference type="Pfam" id="PF08245"/>
    </source>
</evidence>
<evidence type="ECO:0000313" key="14">
    <source>
        <dbReference type="Proteomes" id="UP000028875"/>
    </source>
</evidence>
<dbReference type="InterPro" id="IPR036615">
    <property type="entry name" value="Mur_ligase_C_dom_sf"/>
</dbReference>
<dbReference type="Gene3D" id="3.40.1190.10">
    <property type="entry name" value="Mur-like, catalytic domain"/>
    <property type="match status" value="1"/>
</dbReference>
<dbReference type="PANTHER" id="PTHR11136:SF0">
    <property type="entry name" value="DIHYDROFOLATE SYNTHETASE-RELATED"/>
    <property type="match status" value="1"/>
</dbReference>
<dbReference type="PIRSF" id="PIRSF001563">
    <property type="entry name" value="Folylpolyglu_synth"/>
    <property type="match status" value="1"/>
</dbReference>
<evidence type="ECO:0000256" key="1">
    <source>
        <dbReference type="ARBA" id="ARBA00008276"/>
    </source>
</evidence>
<dbReference type="Pfam" id="PF08245">
    <property type="entry name" value="Mur_ligase_M"/>
    <property type="match status" value="1"/>
</dbReference>
<reference evidence="14" key="2">
    <citation type="submission" date="2014-05" db="EMBL/GenBank/DDBJ databases">
        <title>Draft genome sequence of Virgibacillus massiliensis Vm-5.</title>
        <authorList>
            <person name="Khelaifia S."/>
            <person name="Croce O."/>
            <person name="Lagier J.C."/>
            <person name="Raoult D."/>
        </authorList>
    </citation>
    <scope>NUCLEOTIDE SEQUENCE [LARGE SCALE GENOMIC DNA]</scope>
    <source>
        <strain evidence="14">Vm-5</strain>
    </source>
</reference>
<evidence type="ECO:0000259" key="11">
    <source>
        <dbReference type="Pfam" id="PF02875"/>
    </source>
</evidence>
<dbReference type="SUPFAM" id="SSF53244">
    <property type="entry name" value="MurD-like peptide ligases, peptide-binding domain"/>
    <property type="match status" value="1"/>
</dbReference>
<dbReference type="NCBIfam" id="TIGR01499">
    <property type="entry name" value="folC"/>
    <property type="match status" value="1"/>
</dbReference>
<dbReference type="InterPro" id="IPR001645">
    <property type="entry name" value="Folylpolyglutamate_synth"/>
</dbReference>
<evidence type="ECO:0000256" key="3">
    <source>
        <dbReference type="ARBA" id="ARBA00022598"/>
    </source>
</evidence>
<dbReference type="InterPro" id="IPR036565">
    <property type="entry name" value="Mur-like_cat_sf"/>
</dbReference>
<dbReference type="AlphaFoldDB" id="A0A024QBW3"/>
<feature type="domain" description="Mur ligase C-terminal" evidence="11">
    <location>
        <begin position="298"/>
        <end position="410"/>
    </location>
</feature>
<feature type="domain" description="Mur ligase central" evidence="12">
    <location>
        <begin position="51"/>
        <end position="271"/>
    </location>
</feature>
<dbReference type="Proteomes" id="UP000028875">
    <property type="component" value="Unassembled WGS sequence"/>
</dbReference>
<name>A0A024QBW3_9BACI</name>
<sequence length="426" mass="47922">MWCCKLFQQMNQIESFIKNRRQLGIKPGLQRMEKLLNLLGRPQEKLTTIHIAGTNGKGSTAEFVKQGLIANNYQVGMFTSPSLTGLRGHVFLNDEPIPEHLILDIWSEIYPAILQLDDMELHPSEFEIITAIALFYFVDRTDIAIIEAGMGGREDTTNCILPILSIITNIAKDHTAFLGDTISEIASHKAGIIKSGTPVITGELCQEATEIVKKEATAKQAPIYRLGSNFTYHALQGNSITWMQSPAMPYDLTINMPGEHQKDNASIAMMALQLLTRAGFHLVISKVQSAFCRVKLIGRFEIVQNHPLIIVDGAHNPAGISRFLETMESNYKYMDRALLFAVFKDKDLENMLHQLQGRFTSITLTTFNHPRAASVTEMQQYGGEMIVEPNWQKAVNKMVNPNTVYFITGSLHFISFVRDYMNVNKR</sequence>
<dbReference type="EMBL" id="CCDP010000001">
    <property type="protein sequence ID" value="CDQ39431.1"/>
    <property type="molecule type" value="Genomic_DNA"/>
</dbReference>
<dbReference type="Gene3D" id="3.90.190.20">
    <property type="entry name" value="Mur ligase, C-terminal domain"/>
    <property type="match status" value="1"/>
</dbReference>
<protein>
    <recommendedName>
        <fullName evidence="2">tetrahydrofolate synthase</fullName>
        <ecNumber evidence="2">6.3.2.17</ecNumber>
    </recommendedName>
    <alternativeName>
        <fullName evidence="8">Tetrahydrofolylpolyglutamate synthase</fullName>
    </alternativeName>
</protein>
<evidence type="ECO:0000256" key="2">
    <source>
        <dbReference type="ARBA" id="ARBA00013025"/>
    </source>
</evidence>
<dbReference type="GO" id="GO:0046872">
    <property type="term" value="F:metal ion binding"/>
    <property type="evidence" value="ECO:0007669"/>
    <property type="project" value="UniProtKB-KW"/>
</dbReference>
<keyword evidence="14" id="KW-1185">Reference proteome</keyword>
<organism evidence="13 14">
    <name type="scientific">Virgibacillus massiliensis</name>
    <dbReference type="NCBI Taxonomy" id="1462526"/>
    <lineage>
        <taxon>Bacteria</taxon>
        <taxon>Bacillati</taxon>
        <taxon>Bacillota</taxon>
        <taxon>Bacilli</taxon>
        <taxon>Bacillales</taxon>
        <taxon>Bacillaceae</taxon>
        <taxon>Virgibacillus</taxon>
    </lineage>
</organism>
<comment type="catalytic activity">
    <reaction evidence="9">
        <text>(6S)-5,6,7,8-tetrahydrofolyl-(gamma-L-Glu)(n) + L-glutamate + ATP = (6S)-5,6,7,8-tetrahydrofolyl-(gamma-L-Glu)(n+1) + ADP + phosphate + H(+)</text>
        <dbReference type="Rhea" id="RHEA:10580"/>
        <dbReference type="Rhea" id="RHEA-COMP:14738"/>
        <dbReference type="Rhea" id="RHEA-COMP:14740"/>
        <dbReference type="ChEBI" id="CHEBI:15378"/>
        <dbReference type="ChEBI" id="CHEBI:29985"/>
        <dbReference type="ChEBI" id="CHEBI:30616"/>
        <dbReference type="ChEBI" id="CHEBI:43474"/>
        <dbReference type="ChEBI" id="CHEBI:141005"/>
        <dbReference type="ChEBI" id="CHEBI:456216"/>
        <dbReference type="EC" id="6.3.2.17"/>
    </reaction>
</comment>
<dbReference type="GO" id="GO:0008841">
    <property type="term" value="F:dihydrofolate synthase activity"/>
    <property type="evidence" value="ECO:0007669"/>
    <property type="project" value="TreeGrafter"/>
</dbReference>
<keyword evidence="7" id="KW-0460">Magnesium</keyword>
<dbReference type="SUPFAM" id="SSF53623">
    <property type="entry name" value="MurD-like peptide ligases, catalytic domain"/>
    <property type="match status" value="1"/>
</dbReference>
<evidence type="ECO:0000256" key="8">
    <source>
        <dbReference type="ARBA" id="ARBA00030592"/>
    </source>
</evidence>
<gene>
    <name evidence="13" type="primary">fgs</name>
    <name evidence="13" type="ORF">BN990_01732</name>
</gene>
<dbReference type="Pfam" id="PF02875">
    <property type="entry name" value="Mur_ligase_C"/>
    <property type="match status" value="1"/>
</dbReference>
<dbReference type="STRING" id="1462526.BN990_01732"/>
<evidence type="ECO:0000256" key="5">
    <source>
        <dbReference type="ARBA" id="ARBA00022741"/>
    </source>
</evidence>
<keyword evidence="5 10" id="KW-0547">Nucleotide-binding</keyword>
<keyword evidence="4" id="KW-0479">Metal-binding</keyword>
<dbReference type="GO" id="GO:0004326">
    <property type="term" value="F:tetrahydrofolylpolyglutamate synthase activity"/>
    <property type="evidence" value="ECO:0007669"/>
    <property type="project" value="UniProtKB-EC"/>
</dbReference>
<dbReference type="GO" id="GO:0005524">
    <property type="term" value="F:ATP binding"/>
    <property type="evidence" value="ECO:0007669"/>
    <property type="project" value="UniProtKB-KW"/>
</dbReference>
<evidence type="ECO:0000256" key="10">
    <source>
        <dbReference type="PIRNR" id="PIRNR001563"/>
    </source>
</evidence>
<dbReference type="EC" id="6.3.2.17" evidence="2"/>
<keyword evidence="6 10" id="KW-0067">ATP-binding</keyword>
<comment type="caution">
    <text evidence="13">The sequence shown here is derived from an EMBL/GenBank/DDBJ whole genome shotgun (WGS) entry which is preliminary data.</text>
</comment>
<dbReference type="InterPro" id="IPR004101">
    <property type="entry name" value="Mur_ligase_C"/>
</dbReference>
<evidence type="ECO:0000256" key="6">
    <source>
        <dbReference type="ARBA" id="ARBA00022840"/>
    </source>
</evidence>
<evidence type="ECO:0000313" key="13">
    <source>
        <dbReference type="EMBL" id="CDQ39431.1"/>
    </source>
</evidence>
<evidence type="ECO:0000256" key="4">
    <source>
        <dbReference type="ARBA" id="ARBA00022723"/>
    </source>
</evidence>
<evidence type="ECO:0000256" key="7">
    <source>
        <dbReference type="ARBA" id="ARBA00022842"/>
    </source>
</evidence>
<evidence type="ECO:0000256" key="9">
    <source>
        <dbReference type="ARBA" id="ARBA00047493"/>
    </source>
</evidence>
<dbReference type="PANTHER" id="PTHR11136">
    <property type="entry name" value="FOLYLPOLYGLUTAMATE SYNTHASE-RELATED"/>
    <property type="match status" value="1"/>
</dbReference>
<dbReference type="InterPro" id="IPR013221">
    <property type="entry name" value="Mur_ligase_cen"/>
</dbReference>
<keyword evidence="3 10" id="KW-0436">Ligase</keyword>
<reference evidence="13 14" key="1">
    <citation type="submission" date="2014-03" db="EMBL/GenBank/DDBJ databases">
        <authorList>
            <person name="Urmite Genomes U."/>
        </authorList>
    </citation>
    <scope>NUCLEOTIDE SEQUENCE [LARGE SCALE GENOMIC DNA]</scope>
    <source>
        <strain evidence="13 14">Vm-5</strain>
    </source>
</reference>